<dbReference type="InterPro" id="IPR036322">
    <property type="entry name" value="WD40_repeat_dom_sf"/>
</dbReference>
<proteinExistence type="predicted"/>
<keyword evidence="1 3" id="KW-0853">WD repeat</keyword>
<dbReference type="SUPFAM" id="SSF50978">
    <property type="entry name" value="WD40 repeat-like"/>
    <property type="match status" value="1"/>
</dbReference>
<feature type="repeat" description="WD" evidence="3">
    <location>
        <begin position="647"/>
        <end position="688"/>
    </location>
</feature>
<evidence type="ECO:0000256" key="2">
    <source>
        <dbReference type="ARBA" id="ARBA00022737"/>
    </source>
</evidence>
<evidence type="ECO:0000313" key="5">
    <source>
        <dbReference type="EMBL" id="RFU31132.1"/>
    </source>
</evidence>
<keyword evidence="2" id="KW-0677">Repeat</keyword>
<name>A0A3E2HDA4_SCYLI</name>
<feature type="repeat" description="WD" evidence="3">
    <location>
        <begin position="608"/>
        <end position="640"/>
    </location>
</feature>
<evidence type="ECO:0000313" key="6">
    <source>
        <dbReference type="Proteomes" id="UP000258309"/>
    </source>
</evidence>
<dbReference type="InterPro" id="IPR015943">
    <property type="entry name" value="WD40/YVTN_repeat-like_dom_sf"/>
</dbReference>
<dbReference type="Proteomes" id="UP000258309">
    <property type="component" value="Unassembled WGS sequence"/>
</dbReference>
<dbReference type="PANTHER" id="PTHR19848:SF8">
    <property type="entry name" value="F-BOX AND WD REPEAT DOMAIN CONTAINING 7"/>
    <property type="match status" value="1"/>
</dbReference>
<dbReference type="InterPro" id="IPR001680">
    <property type="entry name" value="WD40_rpt"/>
</dbReference>
<dbReference type="InterPro" id="IPR020472">
    <property type="entry name" value="WD40_PAC1"/>
</dbReference>
<feature type="repeat" description="WD" evidence="3">
    <location>
        <begin position="556"/>
        <end position="597"/>
    </location>
</feature>
<dbReference type="EMBL" id="NCSJ02000083">
    <property type="protein sequence ID" value="RFU31132.1"/>
    <property type="molecule type" value="Genomic_DNA"/>
</dbReference>
<feature type="non-terminal residue" evidence="5">
    <location>
        <position position="1000"/>
    </location>
</feature>
<dbReference type="Gene3D" id="2.130.10.10">
    <property type="entry name" value="YVTN repeat-like/Quinoprotein amine dehydrogenase"/>
    <property type="match status" value="3"/>
</dbReference>
<dbReference type="PRINTS" id="PR00320">
    <property type="entry name" value="GPROTEINBRPT"/>
</dbReference>
<feature type="domain" description="Nephrocystin 3-like N-terminal" evidence="4">
    <location>
        <begin position="38"/>
        <end position="152"/>
    </location>
</feature>
<dbReference type="PROSITE" id="PS50082">
    <property type="entry name" value="WD_REPEATS_2"/>
    <property type="match status" value="6"/>
</dbReference>
<feature type="non-terminal residue" evidence="5">
    <location>
        <position position="1"/>
    </location>
</feature>
<dbReference type="PROSITE" id="PS50294">
    <property type="entry name" value="WD_REPEATS_REGION"/>
    <property type="match status" value="5"/>
</dbReference>
<dbReference type="STRING" id="5539.A0A3E2HDA4"/>
<dbReference type="InterPro" id="IPR011047">
    <property type="entry name" value="Quinoprotein_ADH-like_sf"/>
</dbReference>
<feature type="repeat" description="WD" evidence="3">
    <location>
        <begin position="732"/>
        <end position="766"/>
    </location>
</feature>
<evidence type="ECO:0000256" key="3">
    <source>
        <dbReference type="PROSITE-ProRule" id="PRU00221"/>
    </source>
</evidence>
<dbReference type="Pfam" id="PF24883">
    <property type="entry name" value="NPHP3_N"/>
    <property type="match status" value="1"/>
</dbReference>
<sequence length="1000" mass="112758">MIKSLSNPGRNAAPNIQNLIADSISFPFAINLLTTKVGTPGAGKTMFLSTVASRFSPKTNDSPELKKLVYFFCGSNKFLQGGAATVVKSLILQVLKTQPWLLSHLENQAELIDRECFDDENNFYAMSMGFYSMIKDKDFSPIYFVIDAIDELYINANRGPLRDQWLVSLDHDKMNAKSTLVDAEHHLQLELDSHLQELRDVKNQYIASEVDEIAQKAHYRGRLQANITEKLQEMSSENFLWVDMVCEVIKSSNTPWNAMHILEGLGKDVQFMYHQMKNGIQRFERNDPVYCNYVLSIAAIAFRSLRIEELVSIIDLLPEVDPEIIITQMRSSFLEIQNFDSSGNNNSPQTCHWVRCYAYSPDGRFIASAGDDQMVCLQDTETGLAQHAFDDFDHVEGYVYRVVFSGASARLVAASSSNRIFIWDIPTALRLEQLMPKKQDENEFEETPSIEDIALLVAGDKLAVAMGNVVTVWDIPSYEIRELPDQDENVQSDNSVKWKNITLWDVPNCKMRHRLQGNKSSIDELAFSPDSTLTLASDDSTVRIWNVNTGEQLHVLSDHDSYVVSVSFSPDGMLLASASYDETIRIWELSSLSQRDSDHTPHKRELVLEGHYNAVVSVSFSPQRQHVVSSSHNSTTQIGDSIETDPGKRHTKPISFLAFSSDGKIIASASSDGLICLWDGDTGTYQRSLEGPNSVVTTLFFPLDLKLKVLVSAHMASTICVWKTDSGDFMNLSGHNDWARGAAISPDGRLVALASDDKTVRIWDISDFTAGKNNVKADDEENTARVFHGHNDYVYSVAFSPEAQYLASGGDDYDIFIWDLAQGDKDDKNEPDKVLRDDRPRQHIRAIVFMHDEKHLISSTENITIWNWQTENCLQILKRVGDGDIHQFMTLQMDAQFPNVLLNVFGAWPLGMDTLLKEKESTPLLRPSPPPWCPYGLSDDCRWITYKNEKVIFLPEQYGPSKGLQCRIHGRWTVIGADSGQVMLFKFSEDKHPKPPFYLG</sequence>
<dbReference type="Pfam" id="PF00400">
    <property type="entry name" value="WD40"/>
    <property type="match status" value="7"/>
</dbReference>
<dbReference type="SUPFAM" id="SSF50998">
    <property type="entry name" value="Quinoprotein alcohol dehydrogenase-like"/>
    <property type="match status" value="1"/>
</dbReference>
<dbReference type="OMA" id="HMASTIC"/>
<evidence type="ECO:0000256" key="1">
    <source>
        <dbReference type="ARBA" id="ARBA00022574"/>
    </source>
</evidence>
<keyword evidence="6" id="KW-1185">Reference proteome</keyword>
<dbReference type="InterPro" id="IPR019775">
    <property type="entry name" value="WD40_repeat_CS"/>
</dbReference>
<dbReference type="PROSITE" id="PS00678">
    <property type="entry name" value="WD_REPEATS_1"/>
    <property type="match status" value="4"/>
</dbReference>
<protein>
    <recommendedName>
        <fullName evidence="4">Nephrocystin 3-like N-terminal domain-containing protein</fullName>
    </recommendedName>
</protein>
<reference evidence="5 6" key="1">
    <citation type="submission" date="2018-05" db="EMBL/GenBank/DDBJ databases">
        <title>Draft genome sequence of Scytalidium lignicola DSM 105466, a ubiquitous saprotrophic fungus.</title>
        <authorList>
            <person name="Buettner E."/>
            <person name="Gebauer A.M."/>
            <person name="Hofrichter M."/>
            <person name="Liers C."/>
            <person name="Kellner H."/>
        </authorList>
    </citation>
    <scope>NUCLEOTIDE SEQUENCE [LARGE SCALE GENOMIC DNA]</scope>
    <source>
        <strain evidence="5 6">DSM 105466</strain>
    </source>
</reference>
<feature type="repeat" description="WD" evidence="3">
    <location>
        <begin position="787"/>
        <end position="828"/>
    </location>
</feature>
<dbReference type="OrthoDB" id="3562058at2759"/>
<dbReference type="AlphaFoldDB" id="A0A3E2HDA4"/>
<accession>A0A3E2HDA4</accession>
<dbReference type="PANTHER" id="PTHR19848">
    <property type="entry name" value="WD40 REPEAT PROTEIN"/>
    <property type="match status" value="1"/>
</dbReference>
<dbReference type="SMART" id="SM00320">
    <property type="entry name" value="WD40"/>
    <property type="match status" value="10"/>
</dbReference>
<feature type="repeat" description="WD" evidence="3">
    <location>
        <begin position="515"/>
        <end position="555"/>
    </location>
</feature>
<gene>
    <name evidence="5" type="ORF">B7463_g5196</name>
</gene>
<dbReference type="CDD" id="cd00200">
    <property type="entry name" value="WD40"/>
    <property type="match status" value="1"/>
</dbReference>
<organism evidence="5 6">
    <name type="scientific">Scytalidium lignicola</name>
    <name type="common">Hyphomycete</name>
    <dbReference type="NCBI Taxonomy" id="5539"/>
    <lineage>
        <taxon>Eukaryota</taxon>
        <taxon>Fungi</taxon>
        <taxon>Dikarya</taxon>
        <taxon>Ascomycota</taxon>
        <taxon>Pezizomycotina</taxon>
        <taxon>Leotiomycetes</taxon>
        <taxon>Leotiomycetes incertae sedis</taxon>
        <taxon>Scytalidium</taxon>
    </lineage>
</organism>
<dbReference type="InterPro" id="IPR056884">
    <property type="entry name" value="NPHP3-like_N"/>
</dbReference>
<comment type="caution">
    <text evidence="5">The sequence shown here is derived from an EMBL/GenBank/DDBJ whole genome shotgun (WGS) entry which is preliminary data.</text>
</comment>
<evidence type="ECO:0000259" key="4">
    <source>
        <dbReference type="Pfam" id="PF24883"/>
    </source>
</evidence>